<sequence>MLINLQFDDDGRLPPGEYPMTLDELERSILVTGGEDKDDAWDTKWRVELVQNLRILVDQLWAEGITEIYIDGSFATDKLHPGDIDGYFVVKKTAELSDSEFEEELCNRLNQRDKNNAWTWKDKDRKRPAPSEKGQLPMWWHYHVEMWPEYGQWSGQIHPITGDKLTHSELFRITKQGEDKGIIKLLKK</sequence>
<dbReference type="Pfam" id="PF22014">
    <property type="entry name" value="DUF6932"/>
    <property type="match status" value="1"/>
</dbReference>
<evidence type="ECO:0000313" key="1">
    <source>
        <dbReference type="EMBL" id="MBN8658776.1"/>
    </source>
</evidence>
<gene>
    <name evidence="1" type="ORF">J0M35_00315</name>
</gene>
<name>A0A8J7TKE1_9BACT</name>
<comment type="caution">
    <text evidence="1">The sequence shown here is derived from an EMBL/GenBank/DDBJ whole genome shotgun (WGS) entry which is preliminary data.</text>
</comment>
<organism evidence="1 2">
    <name type="scientific">Candidatus Obscuribacter phosphatis</name>
    <dbReference type="NCBI Taxonomy" id="1906157"/>
    <lineage>
        <taxon>Bacteria</taxon>
        <taxon>Bacillati</taxon>
        <taxon>Candidatus Melainabacteria</taxon>
        <taxon>Candidatus Obscuribacterales</taxon>
        <taxon>Candidatus Obscuribacteraceae</taxon>
        <taxon>Candidatus Obscuribacter</taxon>
    </lineage>
</organism>
<protein>
    <recommendedName>
        <fullName evidence="3">Nucleotidyltransferase family protein</fullName>
    </recommendedName>
</protein>
<accession>A0A8J7TKE1</accession>
<evidence type="ECO:0008006" key="3">
    <source>
        <dbReference type="Google" id="ProtNLM"/>
    </source>
</evidence>
<dbReference type="Proteomes" id="UP000664277">
    <property type="component" value="Unassembled WGS sequence"/>
</dbReference>
<dbReference type="AlphaFoldDB" id="A0A8J7TKE1"/>
<proteinExistence type="predicted"/>
<dbReference type="EMBL" id="JAFLCK010000001">
    <property type="protein sequence ID" value="MBN8658776.1"/>
    <property type="molecule type" value="Genomic_DNA"/>
</dbReference>
<reference evidence="1" key="1">
    <citation type="submission" date="2021-02" db="EMBL/GenBank/DDBJ databases">
        <title>Genome-Resolved Metagenomics of a Microbial Community Performing Photosynthetic Biological Nutrient Removal.</title>
        <authorList>
            <person name="Mcdaniel E.A."/>
        </authorList>
    </citation>
    <scope>NUCLEOTIDE SEQUENCE</scope>
    <source>
        <strain evidence="1">UWPOB_OBS1</strain>
    </source>
</reference>
<dbReference type="InterPro" id="IPR053860">
    <property type="entry name" value="DUF6932"/>
</dbReference>
<evidence type="ECO:0000313" key="2">
    <source>
        <dbReference type="Proteomes" id="UP000664277"/>
    </source>
</evidence>